<dbReference type="SUPFAM" id="SSF53720">
    <property type="entry name" value="ALDH-like"/>
    <property type="match status" value="1"/>
</dbReference>
<reference evidence="6 7" key="1">
    <citation type="submission" date="2015-08" db="EMBL/GenBank/DDBJ databases">
        <authorList>
            <person name="Varghese N."/>
        </authorList>
    </citation>
    <scope>NUCLEOTIDE SEQUENCE [LARGE SCALE GENOMIC DNA]</scope>
    <source>
        <strain evidence="6 7">DSM 18167</strain>
    </source>
</reference>
<evidence type="ECO:0000259" key="5">
    <source>
        <dbReference type="Pfam" id="PF00171"/>
    </source>
</evidence>
<evidence type="ECO:0000256" key="1">
    <source>
        <dbReference type="ARBA" id="ARBA00009986"/>
    </source>
</evidence>
<accession>A0ABP2A536</accession>
<dbReference type="CDD" id="cd07103">
    <property type="entry name" value="ALDH_F5_SSADH_GabD"/>
    <property type="match status" value="1"/>
</dbReference>
<dbReference type="InterPro" id="IPR029510">
    <property type="entry name" value="Ald_DH_CS_GLU"/>
</dbReference>
<dbReference type="InterPro" id="IPR016163">
    <property type="entry name" value="Ald_DH_C"/>
</dbReference>
<organism evidence="6 7">
    <name type="scientific">Chelatococcus sambhunathii</name>
    <dbReference type="NCBI Taxonomy" id="363953"/>
    <lineage>
        <taxon>Bacteria</taxon>
        <taxon>Pseudomonadati</taxon>
        <taxon>Pseudomonadota</taxon>
        <taxon>Alphaproteobacteria</taxon>
        <taxon>Hyphomicrobiales</taxon>
        <taxon>Chelatococcaceae</taxon>
        <taxon>Chelatococcus</taxon>
    </lineage>
</organism>
<comment type="caution">
    <text evidence="6">The sequence shown here is derived from an EMBL/GenBank/DDBJ whole genome shotgun (WGS) entry which is preliminary data.</text>
</comment>
<evidence type="ECO:0000313" key="6">
    <source>
        <dbReference type="EMBL" id="CUA87530.1"/>
    </source>
</evidence>
<keyword evidence="7" id="KW-1185">Reference proteome</keyword>
<dbReference type="RefSeq" id="WP_055458835.1">
    <property type="nucleotide sequence ID" value="NZ_CYHC01000003.1"/>
</dbReference>
<keyword evidence="2 4" id="KW-0560">Oxidoreductase</keyword>
<dbReference type="EMBL" id="CYHC01000003">
    <property type="protein sequence ID" value="CUA87530.1"/>
    <property type="molecule type" value="Genomic_DNA"/>
</dbReference>
<dbReference type="PROSITE" id="PS00687">
    <property type="entry name" value="ALDEHYDE_DEHYDR_GLU"/>
    <property type="match status" value="1"/>
</dbReference>
<dbReference type="InterPro" id="IPR016162">
    <property type="entry name" value="Ald_DH_N"/>
</dbReference>
<evidence type="ECO:0000313" key="7">
    <source>
        <dbReference type="Proteomes" id="UP000182178"/>
    </source>
</evidence>
<name>A0ABP2A536_9HYPH</name>
<dbReference type="Pfam" id="PF00171">
    <property type="entry name" value="Aldedh"/>
    <property type="match status" value="1"/>
</dbReference>
<dbReference type="NCBIfam" id="TIGR01780">
    <property type="entry name" value="SSADH"/>
    <property type="match status" value="1"/>
</dbReference>
<dbReference type="Proteomes" id="UP000182178">
    <property type="component" value="Unassembled WGS sequence"/>
</dbReference>
<dbReference type="PANTHER" id="PTHR43353:SF5">
    <property type="entry name" value="SUCCINATE-SEMIALDEHYDE DEHYDROGENASE, MITOCHONDRIAL"/>
    <property type="match status" value="1"/>
</dbReference>
<dbReference type="Gene3D" id="3.40.605.10">
    <property type="entry name" value="Aldehyde Dehydrogenase, Chain A, domain 1"/>
    <property type="match status" value="1"/>
</dbReference>
<dbReference type="InterPro" id="IPR016161">
    <property type="entry name" value="Ald_DH/histidinol_DH"/>
</dbReference>
<dbReference type="PROSITE" id="PS00070">
    <property type="entry name" value="ALDEHYDE_DEHYDR_CYS"/>
    <property type="match status" value="1"/>
</dbReference>
<evidence type="ECO:0000256" key="4">
    <source>
        <dbReference type="RuleBase" id="RU003345"/>
    </source>
</evidence>
<feature type="domain" description="Aldehyde dehydrogenase" evidence="5">
    <location>
        <begin position="31"/>
        <end position="490"/>
    </location>
</feature>
<dbReference type="InterPro" id="IPR050740">
    <property type="entry name" value="Aldehyde_DH_Superfamily"/>
</dbReference>
<evidence type="ECO:0000256" key="2">
    <source>
        <dbReference type="ARBA" id="ARBA00023002"/>
    </source>
</evidence>
<feature type="active site" evidence="3">
    <location>
        <position position="267"/>
    </location>
</feature>
<dbReference type="InterPro" id="IPR016160">
    <property type="entry name" value="Ald_DH_CS_CYS"/>
</dbReference>
<sequence>MTVHDKTAGRRVLDLRDPSLLTGKAYVGGEWIEAPDGRTIPVTDPVDGALIMEVPDLGPETARRAIDAAEAAQKAWAKRPVKERSQILRRWYELILANVDDLALILTTEQGKPLAEARGEIVSNAAYLEWFAEEAKRIDGDVIPGARPDQRIVVLKQPVGVCAAITPWNFPNGMITRKVGPALAAGCTMVLKPAAQTPLSAFALAVLAERAGVPKGAFSVITGEARPIGEEFCRNPKVAKITFTGSTGVGRWLMREAGDGIKRLSLELGGNAPFIVFDDADLDAAVEGAIISKYRNAGQTCVCANRIYVQETVVEAFTEKLVAKARALKLGRGTEDGVAMGPLIDERAVAKMEEHVADALAKGGRLVLGGQRSDLGGTFFEPTVMTGITQEMRVAKEETFAPLAPIIAFRDEEEVIAMANDTEFGLASYFYARDMARVWRVAEALESGMVGVNTGLLANEMAPFGGVKQSGMGREGSKYGIEGFLELKYVCLGGL</sequence>
<proteinExistence type="inferred from homology"/>
<protein>
    <submittedName>
        <fullName evidence="6">Succinate-semialdehyde dehydrogenase</fullName>
    </submittedName>
</protein>
<gene>
    <name evidence="6" type="ORF">Ga0061061_103375</name>
</gene>
<dbReference type="InterPro" id="IPR010102">
    <property type="entry name" value="Succ_semiAld_DH"/>
</dbReference>
<dbReference type="Gene3D" id="3.40.309.10">
    <property type="entry name" value="Aldehyde Dehydrogenase, Chain A, domain 2"/>
    <property type="match status" value="1"/>
</dbReference>
<dbReference type="PANTHER" id="PTHR43353">
    <property type="entry name" value="SUCCINATE-SEMIALDEHYDE DEHYDROGENASE, MITOCHONDRIAL"/>
    <property type="match status" value="1"/>
</dbReference>
<evidence type="ECO:0000256" key="3">
    <source>
        <dbReference type="PROSITE-ProRule" id="PRU10007"/>
    </source>
</evidence>
<dbReference type="InterPro" id="IPR015590">
    <property type="entry name" value="Aldehyde_DH_dom"/>
</dbReference>
<comment type="similarity">
    <text evidence="1 4">Belongs to the aldehyde dehydrogenase family.</text>
</comment>